<dbReference type="EMBL" id="GGLE01002288">
    <property type="protein sequence ID" value="MBY06414.1"/>
    <property type="molecule type" value="Transcribed_RNA"/>
</dbReference>
<feature type="signal peptide" evidence="1">
    <location>
        <begin position="1"/>
        <end position="19"/>
    </location>
</feature>
<sequence>MLSLVVFLAGSFFVATAHADCQDGPYDAKKSIVGPGTGKYYLVKSTFKQDISCLYMVPPNAGTAFPAPYPFGYKKNNGEWVSTTGTVDGDGPNILDSDAGFGATNTTLLYSDYKECDVGLFHGGNVGGPHLELFQHSDATKGSEGLKCCEDRFQDQLKKMGKTDKDVVQVNKDCSYPAQD</sequence>
<dbReference type="InterPro" id="IPR012674">
    <property type="entry name" value="Calycin"/>
</dbReference>
<reference evidence="2" key="1">
    <citation type="submission" date="2018-03" db="EMBL/GenBank/DDBJ databases">
        <title>The relapsing fever spirochete Borrelia turicatae persists in the highly oxidative environment of its soft-bodied tick vector.</title>
        <authorList>
            <person name="Bourret T.J."/>
            <person name="Boyle W.K."/>
            <person name="Valenzuela J.G."/>
            <person name="Oliveira F."/>
            <person name="Lopez J.E."/>
        </authorList>
    </citation>
    <scope>NUCLEOTIDE SEQUENCE</scope>
    <source>
        <strain evidence="2">Kansas strain/isolate</strain>
        <tissue evidence="2">Salivary glands</tissue>
    </source>
</reference>
<evidence type="ECO:0000256" key="1">
    <source>
        <dbReference type="SAM" id="SignalP"/>
    </source>
</evidence>
<dbReference type="AlphaFoldDB" id="A0A2R5LA72"/>
<protein>
    <submittedName>
        <fullName evidence="2">Putative salivary secreted lipocalin</fullName>
    </submittedName>
</protein>
<evidence type="ECO:0000313" key="2">
    <source>
        <dbReference type="EMBL" id="MBY06414.1"/>
    </source>
</evidence>
<accession>A0A2R5LA72</accession>
<name>A0A2R5LA72_9ACAR</name>
<dbReference type="SUPFAM" id="SSF50814">
    <property type="entry name" value="Lipocalins"/>
    <property type="match status" value="1"/>
</dbReference>
<organism evidence="2">
    <name type="scientific">Ornithodoros turicata</name>
    <dbReference type="NCBI Taxonomy" id="34597"/>
    <lineage>
        <taxon>Eukaryota</taxon>
        <taxon>Metazoa</taxon>
        <taxon>Ecdysozoa</taxon>
        <taxon>Arthropoda</taxon>
        <taxon>Chelicerata</taxon>
        <taxon>Arachnida</taxon>
        <taxon>Acari</taxon>
        <taxon>Parasitiformes</taxon>
        <taxon>Ixodida</taxon>
        <taxon>Ixodoidea</taxon>
        <taxon>Argasidae</taxon>
        <taxon>Ornithodorinae</taxon>
        <taxon>Ornithodoros</taxon>
    </lineage>
</organism>
<feature type="chain" id="PRO_5015311882" evidence="1">
    <location>
        <begin position="20"/>
        <end position="180"/>
    </location>
</feature>
<dbReference type="Gene3D" id="2.40.128.20">
    <property type="match status" value="1"/>
</dbReference>
<keyword evidence="1" id="KW-0732">Signal</keyword>
<proteinExistence type="predicted"/>